<comment type="caution">
    <text evidence="3">The sequence shown here is derived from an EMBL/GenBank/DDBJ whole genome shotgun (WGS) entry which is preliminary data.</text>
</comment>
<reference evidence="3" key="1">
    <citation type="submission" date="2021-07" db="EMBL/GenBank/DDBJ databases">
        <authorList>
            <person name="Durling M."/>
        </authorList>
    </citation>
    <scope>NUCLEOTIDE SEQUENCE</scope>
</reference>
<protein>
    <recommendedName>
        <fullName evidence="1">protein-ribulosamine 3-kinase</fullName>
        <ecNumber evidence="1">2.7.1.172</ecNumber>
    </recommendedName>
</protein>
<comment type="catalytic activity">
    <reaction evidence="2">
        <text>N(6)-D-ribulosyl-L-lysyl-[protein] + ATP = N(6)-(3-O-phospho-D-ribulosyl)-L-lysyl-[protein] + ADP + H(+)</text>
        <dbReference type="Rhea" id="RHEA:48432"/>
        <dbReference type="Rhea" id="RHEA-COMP:12103"/>
        <dbReference type="Rhea" id="RHEA-COMP:12104"/>
        <dbReference type="ChEBI" id="CHEBI:15378"/>
        <dbReference type="ChEBI" id="CHEBI:30616"/>
        <dbReference type="ChEBI" id="CHEBI:90418"/>
        <dbReference type="ChEBI" id="CHEBI:90420"/>
        <dbReference type="ChEBI" id="CHEBI:456216"/>
        <dbReference type="EC" id="2.7.1.172"/>
    </reaction>
    <physiologicalReaction direction="left-to-right" evidence="2">
        <dbReference type="Rhea" id="RHEA:48433"/>
    </physiologicalReaction>
</comment>
<evidence type="ECO:0000256" key="1">
    <source>
        <dbReference type="ARBA" id="ARBA00011961"/>
    </source>
</evidence>
<dbReference type="AlphaFoldDB" id="A0A9N9KWK7"/>
<dbReference type="EC" id="2.7.1.172" evidence="1"/>
<dbReference type="OrthoDB" id="5772781at2759"/>
<feature type="non-terminal residue" evidence="3">
    <location>
        <position position="1"/>
    </location>
</feature>
<keyword evidence="4" id="KW-1185">Reference proteome</keyword>
<evidence type="ECO:0000256" key="2">
    <source>
        <dbReference type="ARBA" id="ARBA00048655"/>
    </source>
</evidence>
<evidence type="ECO:0000313" key="3">
    <source>
        <dbReference type="EMBL" id="CAG8954789.1"/>
    </source>
</evidence>
<dbReference type="PANTHER" id="PTHR12149:SF8">
    <property type="entry name" value="PROTEIN-RIBULOSAMINE 3-KINASE"/>
    <property type="match status" value="1"/>
</dbReference>
<name>A0A9N9KWK7_9HELO</name>
<sequence length="281" mass="31637">MYIELPQGTKVIGMKPLATSQWAKTFQIQTSSPPSYFLKISTGHHGHEALKGEHESATAIHKTIPDFIPQPLGWGTFQEIPDTHFYLCEFHNLLPGPPAINSFTAKLARLHTSTSSPNGKFGFHVTTYNGNLPQENTYTDTWEAFFTKGLKHILDLHARVAGASELDNLAPAIFSKVIPRLLRPLESHGRTIKPTLVHGDLWCGNTATDSGSEKAMVFDPCCCWAHNEYEMGDWRQTRNRFSEEYFAAYHAIIPPSHPQDEFDDRNALYAIVISEMKRLID</sequence>
<evidence type="ECO:0000313" key="4">
    <source>
        <dbReference type="Proteomes" id="UP000696280"/>
    </source>
</evidence>
<dbReference type="Gene3D" id="3.90.1200.10">
    <property type="match status" value="1"/>
</dbReference>
<dbReference type="Pfam" id="PF03881">
    <property type="entry name" value="Fructosamin_kin"/>
    <property type="match status" value="1"/>
</dbReference>
<dbReference type="InterPro" id="IPR011009">
    <property type="entry name" value="Kinase-like_dom_sf"/>
</dbReference>
<dbReference type="EMBL" id="CAJVRL010000057">
    <property type="protein sequence ID" value="CAG8954789.1"/>
    <property type="molecule type" value="Genomic_DNA"/>
</dbReference>
<proteinExistence type="predicted"/>
<dbReference type="SUPFAM" id="SSF56112">
    <property type="entry name" value="Protein kinase-like (PK-like)"/>
    <property type="match status" value="1"/>
</dbReference>
<gene>
    <name evidence="3" type="ORF">HYFRA_00004714</name>
</gene>
<accession>A0A9N9KWK7</accession>
<organism evidence="3 4">
    <name type="scientific">Hymenoscyphus fraxineus</name>
    <dbReference type="NCBI Taxonomy" id="746836"/>
    <lineage>
        <taxon>Eukaryota</taxon>
        <taxon>Fungi</taxon>
        <taxon>Dikarya</taxon>
        <taxon>Ascomycota</taxon>
        <taxon>Pezizomycotina</taxon>
        <taxon>Leotiomycetes</taxon>
        <taxon>Helotiales</taxon>
        <taxon>Helotiaceae</taxon>
        <taxon>Hymenoscyphus</taxon>
    </lineage>
</organism>
<dbReference type="Proteomes" id="UP000696280">
    <property type="component" value="Unassembled WGS sequence"/>
</dbReference>
<dbReference type="PIRSF" id="PIRSF006221">
    <property type="entry name" value="Ketosamine-3-kinase"/>
    <property type="match status" value="1"/>
</dbReference>
<dbReference type="GO" id="GO:0102193">
    <property type="term" value="F:protein-ribulosamine 3-kinase activity"/>
    <property type="evidence" value="ECO:0007669"/>
    <property type="project" value="UniProtKB-EC"/>
</dbReference>
<dbReference type="PANTHER" id="PTHR12149">
    <property type="entry name" value="FRUCTOSAMINE 3 KINASE-RELATED PROTEIN"/>
    <property type="match status" value="1"/>
</dbReference>
<dbReference type="InterPro" id="IPR016477">
    <property type="entry name" value="Fructo-/Ketosamine-3-kinase"/>
</dbReference>